<dbReference type="PANTHER" id="PTHR35688">
    <property type="entry name" value="NAD(P)-LINKED OXIDOREDUCTASE SUPERFAMILY PROTEIN"/>
    <property type="match status" value="1"/>
</dbReference>
<organism evidence="3 4">
    <name type="scientific">Riccia fluitans</name>
    <dbReference type="NCBI Taxonomy" id="41844"/>
    <lineage>
        <taxon>Eukaryota</taxon>
        <taxon>Viridiplantae</taxon>
        <taxon>Streptophyta</taxon>
        <taxon>Embryophyta</taxon>
        <taxon>Marchantiophyta</taxon>
        <taxon>Marchantiopsida</taxon>
        <taxon>Marchantiidae</taxon>
        <taxon>Marchantiales</taxon>
        <taxon>Ricciaceae</taxon>
        <taxon>Riccia</taxon>
    </lineage>
</organism>
<feature type="domain" description="YdbS-like PH" evidence="2">
    <location>
        <begin position="133"/>
        <end position="202"/>
    </location>
</feature>
<evidence type="ECO:0000256" key="1">
    <source>
        <dbReference type="SAM" id="Phobius"/>
    </source>
</evidence>
<name>A0ABD1ZM41_9MARC</name>
<protein>
    <recommendedName>
        <fullName evidence="2">YdbS-like PH domain-containing protein</fullName>
    </recommendedName>
</protein>
<dbReference type="Pfam" id="PF03703">
    <property type="entry name" value="bPH_2"/>
    <property type="match status" value="1"/>
</dbReference>
<evidence type="ECO:0000313" key="3">
    <source>
        <dbReference type="EMBL" id="KAL2651169.1"/>
    </source>
</evidence>
<comment type="caution">
    <text evidence="3">The sequence shown here is derived from an EMBL/GenBank/DDBJ whole genome shotgun (WGS) entry which is preliminary data.</text>
</comment>
<dbReference type="EMBL" id="JBHFFA010000001">
    <property type="protein sequence ID" value="KAL2651169.1"/>
    <property type="molecule type" value="Genomic_DNA"/>
</dbReference>
<sequence length="233" mass="25815">MATRAFSSTVAFAPSLFLSSRDHRSGALSQQQRCRILSSRWSHSVDNQSSSFLCRIPKAVQFSSNVSSIQIRGFSKVATRFARSPVAASSAEQEEVFFDGGTHYGDLVSNLIFGLTLVWLPLTLASVFRALFLRYRFTNLRITVMSGLLGEDRKDFSYEVVKEARFVPRFIGEWGDLVIELKDGTLIDLRSVPKFREITAYINERAGQKLADPSVLTSTAPGATSAPKKGFST</sequence>
<dbReference type="AlphaFoldDB" id="A0ABD1ZM41"/>
<dbReference type="InterPro" id="IPR005182">
    <property type="entry name" value="YdbS-like_PH"/>
</dbReference>
<keyword evidence="1" id="KW-0812">Transmembrane</keyword>
<keyword evidence="1" id="KW-0472">Membrane</keyword>
<evidence type="ECO:0000313" key="4">
    <source>
        <dbReference type="Proteomes" id="UP001605036"/>
    </source>
</evidence>
<proteinExistence type="predicted"/>
<evidence type="ECO:0000259" key="2">
    <source>
        <dbReference type="Pfam" id="PF03703"/>
    </source>
</evidence>
<gene>
    <name evidence="3" type="ORF">R1flu_019297</name>
</gene>
<keyword evidence="4" id="KW-1185">Reference proteome</keyword>
<reference evidence="3 4" key="1">
    <citation type="submission" date="2024-09" db="EMBL/GenBank/DDBJ databases">
        <title>Chromosome-scale assembly of Riccia fluitans.</title>
        <authorList>
            <person name="Paukszto L."/>
            <person name="Sawicki J."/>
            <person name="Karawczyk K."/>
            <person name="Piernik-Szablinska J."/>
            <person name="Szczecinska M."/>
            <person name="Mazdziarz M."/>
        </authorList>
    </citation>
    <scope>NUCLEOTIDE SEQUENCE [LARGE SCALE GENOMIC DNA]</scope>
    <source>
        <strain evidence="3">Rf_01</strain>
        <tissue evidence="3">Aerial parts of the thallus</tissue>
    </source>
</reference>
<accession>A0ABD1ZM41</accession>
<dbReference type="Proteomes" id="UP001605036">
    <property type="component" value="Unassembled WGS sequence"/>
</dbReference>
<dbReference type="PANTHER" id="PTHR35688:SF2">
    <property type="entry name" value="NAD(P)-LINKED OXIDOREDUCTASE SUPERFAMILY PROTEIN"/>
    <property type="match status" value="1"/>
</dbReference>
<feature type="transmembrane region" description="Helical" evidence="1">
    <location>
        <begin position="111"/>
        <end position="132"/>
    </location>
</feature>
<keyword evidence="1" id="KW-1133">Transmembrane helix</keyword>